<sequence length="71" mass="8558">MNLERIKNYKYRFIFSLVFLILGILILTIGFWRTLFLIIMLLLGYLIGNIIDKNLLFLFIEKIKEIFMIGR</sequence>
<evidence type="ECO:0000256" key="1">
    <source>
        <dbReference type="SAM" id="Phobius"/>
    </source>
</evidence>
<dbReference type="AlphaFoldDB" id="A0A7C3MIJ9"/>
<reference evidence="2" key="1">
    <citation type="journal article" date="2020" name="mSystems">
        <title>Genome- and Community-Level Interaction Insights into Carbon Utilization and Element Cycling Functions of Hydrothermarchaeota in Hydrothermal Sediment.</title>
        <authorList>
            <person name="Zhou Z."/>
            <person name="Liu Y."/>
            <person name="Xu W."/>
            <person name="Pan J."/>
            <person name="Luo Z.H."/>
            <person name="Li M."/>
        </authorList>
    </citation>
    <scope>NUCLEOTIDE SEQUENCE [LARGE SCALE GENOMIC DNA]</scope>
    <source>
        <strain evidence="2">SpSt-81</strain>
    </source>
</reference>
<feature type="transmembrane region" description="Helical" evidence="1">
    <location>
        <begin position="12"/>
        <end position="32"/>
    </location>
</feature>
<name>A0A7C3MIJ9_DICTH</name>
<dbReference type="Pfam" id="PF10031">
    <property type="entry name" value="DUF2273"/>
    <property type="match status" value="1"/>
</dbReference>
<organism evidence="2">
    <name type="scientific">Dictyoglomus thermophilum</name>
    <dbReference type="NCBI Taxonomy" id="14"/>
    <lineage>
        <taxon>Bacteria</taxon>
        <taxon>Pseudomonadati</taxon>
        <taxon>Dictyoglomota</taxon>
        <taxon>Dictyoglomia</taxon>
        <taxon>Dictyoglomales</taxon>
        <taxon>Dictyoglomaceae</taxon>
        <taxon>Dictyoglomus</taxon>
    </lineage>
</organism>
<accession>A0A7C3MIJ9</accession>
<keyword evidence="1" id="KW-0472">Membrane</keyword>
<gene>
    <name evidence="2" type="ORF">ENW00_01320</name>
</gene>
<dbReference type="EMBL" id="DTIN01000009">
    <property type="protein sequence ID" value="HFX12793.1"/>
    <property type="molecule type" value="Genomic_DNA"/>
</dbReference>
<protein>
    <submittedName>
        <fullName evidence="2">DUF2273 domain-containing protein</fullName>
    </submittedName>
</protein>
<comment type="caution">
    <text evidence="2">The sequence shown here is derived from an EMBL/GenBank/DDBJ whole genome shotgun (WGS) entry which is preliminary data.</text>
</comment>
<evidence type="ECO:0000313" key="2">
    <source>
        <dbReference type="EMBL" id="HFX12793.1"/>
    </source>
</evidence>
<feature type="transmembrane region" description="Helical" evidence="1">
    <location>
        <begin position="38"/>
        <end position="60"/>
    </location>
</feature>
<keyword evidence="1" id="KW-1133">Transmembrane helix</keyword>
<dbReference type="InterPro" id="IPR018730">
    <property type="entry name" value="DUF2273"/>
</dbReference>
<keyword evidence="1" id="KW-0812">Transmembrane</keyword>
<proteinExistence type="predicted"/>